<protein>
    <submittedName>
        <fullName evidence="2">SprT-like domain-containing protein</fullName>
    </submittedName>
</protein>
<name>A0A8J6UR42_9BACT</name>
<comment type="caution">
    <text evidence="2">The sequence shown here is derived from an EMBL/GenBank/DDBJ whole genome shotgun (WGS) entry which is preliminary data.</text>
</comment>
<organism evidence="2 3">
    <name type="scientific">Pelovirga terrestris</name>
    <dbReference type="NCBI Taxonomy" id="2771352"/>
    <lineage>
        <taxon>Bacteria</taxon>
        <taxon>Pseudomonadati</taxon>
        <taxon>Thermodesulfobacteriota</taxon>
        <taxon>Desulfuromonadia</taxon>
        <taxon>Geobacterales</taxon>
        <taxon>Geobacteraceae</taxon>
        <taxon>Pelovirga</taxon>
    </lineage>
</organism>
<evidence type="ECO:0000313" key="3">
    <source>
        <dbReference type="Proteomes" id="UP000632828"/>
    </source>
</evidence>
<dbReference type="Pfam" id="PF10263">
    <property type="entry name" value="SprT-like"/>
    <property type="match status" value="1"/>
</dbReference>
<gene>
    <name evidence="2" type="ORF">ICT70_07665</name>
</gene>
<evidence type="ECO:0000313" key="2">
    <source>
        <dbReference type="EMBL" id="MBD1400546.1"/>
    </source>
</evidence>
<reference evidence="2" key="1">
    <citation type="submission" date="2020-09" db="EMBL/GenBank/DDBJ databases">
        <title>Pelobacter alkaliphilus sp. nov., a novel anaerobic arsenate-reducing bacterium from terrestrial mud volcano.</title>
        <authorList>
            <person name="Khomyakova M.A."/>
            <person name="Merkel A.Y."/>
            <person name="Slobodkin A.I."/>
        </authorList>
    </citation>
    <scope>NUCLEOTIDE SEQUENCE</scope>
    <source>
        <strain evidence="2">M08fum</strain>
    </source>
</reference>
<dbReference type="AlphaFoldDB" id="A0A8J6UR42"/>
<dbReference type="GO" id="GO:0006950">
    <property type="term" value="P:response to stress"/>
    <property type="evidence" value="ECO:0007669"/>
    <property type="project" value="UniProtKB-ARBA"/>
</dbReference>
<dbReference type="SMART" id="SM00731">
    <property type="entry name" value="SprT"/>
    <property type="match status" value="1"/>
</dbReference>
<accession>A0A8J6UR42</accession>
<dbReference type="InterPro" id="IPR006640">
    <property type="entry name" value="SprT-like_domain"/>
</dbReference>
<dbReference type="EMBL" id="JACWUN010000007">
    <property type="protein sequence ID" value="MBD1400546.1"/>
    <property type="molecule type" value="Genomic_DNA"/>
</dbReference>
<keyword evidence="3" id="KW-1185">Reference proteome</keyword>
<dbReference type="RefSeq" id="WP_191155170.1">
    <property type="nucleotide sequence ID" value="NZ_JACWUN010000007.1"/>
</dbReference>
<dbReference type="Proteomes" id="UP000632828">
    <property type="component" value="Unassembled WGS sequence"/>
</dbReference>
<proteinExistence type="predicted"/>
<sequence length="178" mass="19862">MTENYGKKGMSVRTLADELNLWRQVVAAIETRSAAVSSRQLLEKLAAIPVTPSRAGKRLGCYAYRGSEPVVIRLQFAQEEDNLRQTFLHEIAHACDHLSQHGGRRQVAHGSSWRQWALALGIDTATTGCSPAVVALYQQRRKLVAVCLECGAEIYRVRRLNRTNRYLHPPCGGILKPL</sequence>
<evidence type="ECO:0000259" key="1">
    <source>
        <dbReference type="SMART" id="SM00731"/>
    </source>
</evidence>
<feature type="domain" description="SprT-like" evidence="1">
    <location>
        <begin position="27"/>
        <end position="178"/>
    </location>
</feature>